<sequence>KDGEEEEDDIDDDASLSLKHSLASSAGGSKGVKRVSLLLRQNDKAIPVVKPIEKFDFTRLIAAAENSHQALISLCNAARTHQSSTAALAGLQIVQRRVDEWTRTRTRFGFSMFDLR</sequence>
<keyword evidence="2" id="KW-1185">Reference proteome</keyword>
<feature type="non-terminal residue" evidence="1">
    <location>
        <position position="1"/>
    </location>
</feature>
<reference evidence="2" key="1">
    <citation type="submission" date="2022-10" db="EMBL/GenBank/DDBJ databases">
        <title>Genome assembly of Pristionchus species.</title>
        <authorList>
            <person name="Yoshida K."/>
            <person name="Sommer R.J."/>
        </authorList>
    </citation>
    <scope>NUCLEOTIDE SEQUENCE [LARGE SCALE GENOMIC DNA]</scope>
    <source>
        <strain evidence="2">RS5460</strain>
    </source>
</reference>
<comment type="caution">
    <text evidence="1">The sequence shown here is derived from an EMBL/GenBank/DDBJ whole genome shotgun (WGS) entry which is preliminary data.</text>
</comment>
<evidence type="ECO:0000313" key="1">
    <source>
        <dbReference type="EMBL" id="GMR40327.1"/>
    </source>
</evidence>
<organism evidence="1 2">
    <name type="scientific">Pristionchus mayeri</name>
    <dbReference type="NCBI Taxonomy" id="1317129"/>
    <lineage>
        <taxon>Eukaryota</taxon>
        <taxon>Metazoa</taxon>
        <taxon>Ecdysozoa</taxon>
        <taxon>Nematoda</taxon>
        <taxon>Chromadorea</taxon>
        <taxon>Rhabditida</taxon>
        <taxon>Rhabditina</taxon>
        <taxon>Diplogasteromorpha</taxon>
        <taxon>Diplogasteroidea</taxon>
        <taxon>Neodiplogasteridae</taxon>
        <taxon>Pristionchus</taxon>
    </lineage>
</organism>
<protein>
    <submittedName>
        <fullName evidence="1">Uncharacterized protein</fullName>
    </submittedName>
</protein>
<name>A0AAN4ZFN0_9BILA</name>
<dbReference type="Proteomes" id="UP001328107">
    <property type="component" value="Unassembled WGS sequence"/>
</dbReference>
<evidence type="ECO:0000313" key="2">
    <source>
        <dbReference type="Proteomes" id="UP001328107"/>
    </source>
</evidence>
<dbReference type="EMBL" id="BTRK01000003">
    <property type="protein sequence ID" value="GMR40327.1"/>
    <property type="molecule type" value="Genomic_DNA"/>
</dbReference>
<gene>
    <name evidence="1" type="ORF">PMAYCL1PPCAC_10522</name>
</gene>
<dbReference type="AlphaFoldDB" id="A0AAN4ZFN0"/>
<proteinExistence type="predicted"/>
<accession>A0AAN4ZFN0</accession>